<sequence>MNKAVSISVFTVIYILGVSFVQIIFRNGHDVGTGILYLYSTLLYVISFIISSSIFGGNKKRKYIFLATSSLSLLYYIYLWMQQSNMPYERIFYILWGISIYVSEFIYLKQQKS</sequence>
<keyword evidence="1" id="KW-1133">Transmembrane helix</keyword>
<organism evidence="2 3">
    <name type="scientific">Prevotella fusca JCM 17724</name>
    <dbReference type="NCBI Taxonomy" id="1236517"/>
    <lineage>
        <taxon>Bacteria</taxon>
        <taxon>Pseudomonadati</taxon>
        <taxon>Bacteroidota</taxon>
        <taxon>Bacteroidia</taxon>
        <taxon>Bacteroidales</taxon>
        <taxon>Prevotellaceae</taxon>
        <taxon>Prevotella</taxon>
    </lineage>
</organism>
<keyword evidence="1" id="KW-0812">Transmembrane</keyword>
<keyword evidence="1" id="KW-0472">Membrane</keyword>
<gene>
    <name evidence="2" type="ORF">ADJ77_02150</name>
</gene>
<feature type="transmembrane region" description="Helical" evidence="1">
    <location>
        <begin position="91"/>
        <end position="108"/>
    </location>
</feature>
<feature type="transmembrane region" description="Helical" evidence="1">
    <location>
        <begin position="37"/>
        <end position="56"/>
    </location>
</feature>
<name>A0A0K1NHU5_9BACT</name>
<dbReference type="Proteomes" id="UP000060345">
    <property type="component" value="Chromosome 1"/>
</dbReference>
<evidence type="ECO:0000313" key="2">
    <source>
        <dbReference type="EMBL" id="AKU68667.1"/>
    </source>
</evidence>
<dbReference type="AlphaFoldDB" id="A0A0K1NHU5"/>
<evidence type="ECO:0000313" key="3">
    <source>
        <dbReference type="Proteomes" id="UP000060345"/>
    </source>
</evidence>
<protein>
    <submittedName>
        <fullName evidence="2">Uncharacterized protein</fullName>
    </submittedName>
</protein>
<accession>A0A0K1NHU5</accession>
<evidence type="ECO:0000256" key="1">
    <source>
        <dbReference type="SAM" id="Phobius"/>
    </source>
</evidence>
<dbReference type="KEGG" id="pfus:ADJ77_02150"/>
<proteinExistence type="predicted"/>
<dbReference type="EMBL" id="CP012074">
    <property type="protein sequence ID" value="AKU68667.1"/>
    <property type="molecule type" value="Genomic_DNA"/>
</dbReference>
<dbReference type="STRING" id="1236517.ADJ77_02150"/>
<feature type="transmembrane region" description="Helical" evidence="1">
    <location>
        <begin position="63"/>
        <end position="79"/>
    </location>
</feature>
<reference evidence="2 3" key="1">
    <citation type="submission" date="2015-07" db="EMBL/GenBank/DDBJ databases">
        <authorList>
            <person name="Noorani M."/>
        </authorList>
    </citation>
    <scope>NUCLEOTIDE SEQUENCE [LARGE SCALE GENOMIC DNA]</scope>
    <source>
        <strain evidence="2 3">W1435</strain>
    </source>
</reference>
<feature type="transmembrane region" description="Helical" evidence="1">
    <location>
        <begin position="7"/>
        <end position="25"/>
    </location>
</feature>